<dbReference type="RefSeq" id="WP_154756808.1">
    <property type="nucleotide sequence ID" value="NZ_WMBA01000013.1"/>
</dbReference>
<comment type="caution">
    <text evidence="1">The sequence shown here is derived from an EMBL/GenBank/DDBJ whole genome shotgun (WGS) entry which is preliminary data.</text>
</comment>
<evidence type="ECO:0000313" key="2">
    <source>
        <dbReference type="Proteomes" id="UP000440096"/>
    </source>
</evidence>
<dbReference type="Proteomes" id="UP000440096">
    <property type="component" value="Unassembled WGS sequence"/>
</dbReference>
<dbReference type="EMBL" id="WMBA01000013">
    <property type="protein sequence ID" value="MTD54590.1"/>
    <property type="molecule type" value="Genomic_DNA"/>
</dbReference>
<proteinExistence type="predicted"/>
<dbReference type="OrthoDB" id="9789573at2"/>
<reference evidence="1 2" key="1">
    <citation type="submission" date="2019-11" db="EMBL/GenBank/DDBJ databases">
        <title>Draft genome of Amycolatopsis RM579.</title>
        <authorList>
            <person name="Duangmal K."/>
            <person name="Mingma R."/>
        </authorList>
    </citation>
    <scope>NUCLEOTIDE SEQUENCE [LARGE SCALE GENOMIC DNA]</scope>
    <source>
        <strain evidence="1 2">RM579</strain>
    </source>
</reference>
<evidence type="ECO:0000313" key="1">
    <source>
        <dbReference type="EMBL" id="MTD54590.1"/>
    </source>
</evidence>
<gene>
    <name evidence="1" type="ORF">GKO32_11455</name>
</gene>
<keyword evidence="2" id="KW-1185">Reference proteome</keyword>
<accession>A0A6N7Z3B5</accession>
<sequence>MATVSVTHRAGDEFRVETRDHVVLVDQPGDDGGIGPTPVELLIRPKVGRPRAARNRCHARRCAVHNTLRVPPLVEVAVAATNLAPTGGTA</sequence>
<name>A0A6N7Z3B5_9PSEU</name>
<organism evidence="1 2">
    <name type="scientific">Amycolatopsis pithecellobii</name>
    <dbReference type="NCBI Taxonomy" id="664692"/>
    <lineage>
        <taxon>Bacteria</taxon>
        <taxon>Bacillati</taxon>
        <taxon>Actinomycetota</taxon>
        <taxon>Actinomycetes</taxon>
        <taxon>Pseudonocardiales</taxon>
        <taxon>Pseudonocardiaceae</taxon>
        <taxon>Amycolatopsis</taxon>
    </lineage>
</organism>
<protein>
    <submittedName>
        <fullName evidence="1">Uncharacterized protein</fullName>
    </submittedName>
</protein>
<dbReference type="AlphaFoldDB" id="A0A6N7Z3B5"/>